<feature type="compositionally biased region" description="Acidic residues" evidence="1">
    <location>
        <begin position="1796"/>
        <end position="1807"/>
    </location>
</feature>
<gene>
    <name evidence="4" type="ORF">H696_02595</name>
</gene>
<evidence type="ECO:0000259" key="3">
    <source>
        <dbReference type="Pfam" id="PF23096"/>
    </source>
</evidence>
<feature type="compositionally biased region" description="Acidic residues" evidence="1">
    <location>
        <begin position="1018"/>
        <end position="1029"/>
    </location>
</feature>
<feature type="region of interest" description="Disordered" evidence="1">
    <location>
        <begin position="1775"/>
        <end position="1882"/>
    </location>
</feature>
<reference evidence="4" key="1">
    <citation type="submission" date="2013-04" db="EMBL/GenBank/DDBJ databases">
        <title>The Genome Sequence of Fonticula alba ATCC 38817.</title>
        <authorList>
            <consortium name="The Broad Institute Genomics Platform"/>
            <person name="Russ C."/>
            <person name="Cuomo C."/>
            <person name="Burger G."/>
            <person name="Gray M.W."/>
            <person name="Holland P.W.H."/>
            <person name="King N."/>
            <person name="Lang F.B.F."/>
            <person name="Roger A.J."/>
            <person name="Ruiz-Trillo I."/>
            <person name="Brown M."/>
            <person name="Walker B."/>
            <person name="Young S."/>
            <person name="Zeng Q."/>
            <person name="Gargeya S."/>
            <person name="Fitzgerald M."/>
            <person name="Haas B."/>
            <person name="Abouelleil A."/>
            <person name="Allen A.W."/>
            <person name="Alvarado L."/>
            <person name="Arachchi H.M."/>
            <person name="Berlin A.M."/>
            <person name="Chapman S.B."/>
            <person name="Gainer-Dewar J."/>
            <person name="Goldberg J."/>
            <person name="Griggs A."/>
            <person name="Gujja S."/>
            <person name="Hansen M."/>
            <person name="Howarth C."/>
            <person name="Imamovic A."/>
            <person name="Ireland A."/>
            <person name="Larimer J."/>
            <person name="McCowan C."/>
            <person name="Murphy C."/>
            <person name="Pearson M."/>
            <person name="Poon T.W."/>
            <person name="Priest M."/>
            <person name="Roberts A."/>
            <person name="Saif S."/>
            <person name="Shea T."/>
            <person name="Sisk P."/>
            <person name="Sykes S."/>
            <person name="Wortman J."/>
            <person name="Nusbaum C."/>
            <person name="Birren B."/>
        </authorList>
    </citation>
    <scope>NUCLEOTIDE SEQUENCE [LARGE SCALE GENOMIC DNA]</scope>
    <source>
        <strain evidence="4">ATCC 38817</strain>
    </source>
</reference>
<evidence type="ECO:0000313" key="5">
    <source>
        <dbReference type="Proteomes" id="UP000030693"/>
    </source>
</evidence>
<dbReference type="InterPro" id="IPR035309">
    <property type="entry name" value="PSME4"/>
</dbReference>
<dbReference type="eggNOG" id="KOG1851">
    <property type="taxonomic scope" value="Eukaryota"/>
</dbReference>
<dbReference type="EMBL" id="KB932204">
    <property type="protein sequence ID" value="KCV70265.1"/>
    <property type="molecule type" value="Genomic_DNA"/>
</dbReference>
<name>A0A058Z7K7_FONAL</name>
<dbReference type="InterPro" id="IPR055455">
    <property type="entry name" value="HEAT_PSME4"/>
</dbReference>
<feature type="compositionally biased region" description="Acidic residues" evidence="1">
    <location>
        <begin position="1844"/>
        <end position="1854"/>
    </location>
</feature>
<feature type="domain" description="Proteasome activator complex subunit 4-like HEAT repeat-like" evidence="3">
    <location>
        <begin position="1467"/>
        <end position="1598"/>
    </location>
</feature>
<feature type="region of interest" description="Disordered" evidence="1">
    <location>
        <begin position="1"/>
        <end position="27"/>
    </location>
</feature>
<dbReference type="InterPro" id="IPR016024">
    <property type="entry name" value="ARM-type_fold"/>
</dbReference>
<keyword evidence="5" id="KW-1185">Reference proteome</keyword>
<feature type="compositionally biased region" description="Acidic residues" evidence="1">
    <location>
        <begin position="1815"/>
        <end position="1835"/>
    </location>
</feature>
<feature type="compositionally biased region" description="Acidic residues" evidence="1">
    <location>
        <begin position="1775"/>
        <end position="1784"/>
    </location>
</feature>
<proteinExistence type="predicted"/>
<feature type="compositionally biased region" description="Acidic residues" evidence="1">
    <location>
        <begin position="993"/>
        <end position="1009"/>
    </location>
</feature>
<dbReference type="InterPro" id="IPR032430">
    <property type="entry name" value="Blm10_mid"/>
</dbReference>
<dbReference type="GO" id="GO:0010499">
    <property type="term" value="P:proteasomal ubiquitin-independent protein catabolic process"/>
    <property type="evidence" value="ECO:0007669"/>
    <property type="project" value="TreeGrafter"/>
</dbReference>
<organism evidence="4">
    <name type="scientific">Fonticula alba</name>
    <name type="common">Slime mold</name>
    <dbReference type="NCBI Taxonomy" id="691883"/>
    <lineage>
        <taxon>Eukaryota</taxon>
        <taxon>Rotosphaerida</taxon>
        <taxon>Fonticulaceae</taxon>
        <taxon>Fonticula</taxon>
    </lineage>
</organism>
<dbReference type="GO" id="GO:0070628">
    <property type="term" value="F:proteasome binding"/>
    <property type="evidence" value="ECO:0007669"/>
    <property type="project" value="InterPro"/>
</dbReference>
<dbReference type="Pfam" id="PF16507">
    <property type="entry name" value="HEAT_PSME4_mid"/>
    <property type="match status" value="2"/>
</dbReference>
<dbReference type="STRING" id="691883.A0A058Z7K7"/>
<dbReference type="SUPFAM" id="SSF48371">
    <property type="entry name" value="ARM repeat"/>
    <property type="match status" value="1"/>
</dbReference>
<dbReference type="Proteomes" id="UP000030693">
    <property type="component" value="Unassembled WGS sequence"/>
</dbReference>
<dbReference type="GO" id="GO:0005634">
    <property type="term" value="C:nucleus"/>
    <property type="evidence" value="ECO:0007669"/>
    <property type="project" value="TreeGrafter"/>
</dbReference>
<dbReference type="GO" id="GO:0016504">
    <property type="term" value="F:peptidase activator activity"/>
    <property type="evidence" value="ECO:0007669"/>
    <property type="project" value="InterPro"/>
</dbReference>
<feature type="domain" description="Proteasome activator Blm10 middle HEAT repeats region" evidence="2">
    <location>
        <begin position="551"/>
        <end position="959"/>
    </location>
</feature>
<feature type="region of interest" description="Disordered" evidence="1">
    <location>
        <begin position="976"/>
        <end position="1033"/>
    </location>
</feature>
<dbReference type="Pfam" id="PF23096">
    <property type="entry name" value="HEAT_PSME4"/>
    <property type="match status" value="1"/>
</dbReference>
<dbReference type="GeneID" id="20527320"/>
<accession>A0A058Z7K7</accession>
<feature type="domain" description="Proteasome activator Blm10 middle HEAT repeats region" evidence="2">
    <location>
        <begin position="366"/>
        <end position="508"/>
    </location>
</feature>
<dbReference type="PANTHER" id="PTHR32170:SF3">
    <property type="entry name" value="PROTEASOME ACTIVATOR COMPLEX SUBUNIT 4"/>
    <property type="match status" value="1"/>
</dbReference>
<evidence type="ECO:0000256" key="1">
    <source>
        <dbReference type="SAM" id="MobiDB-lite"/>
    </source>
</evidence>
<dbReference type="OrthoDB" id="17907at2759"/>
<dbReference type="GO" id="GO:0005829">
    <property type="term" value="C:cytosol"/>
    <property type="evidence" value="ECO:0007669"/>
    <property type="project" value="TreeGrafter"/>
</dbReference>
<evidence type="ECO:0000259" key="2">
    <source>
        <dbReference type="Pfam" id="PF16507"/>
    </source>
</evidence>
<dbReference type="PANTHER" id="PTHR32170">
    <property type="entry name" value="PROTEASOME ACTIVATOR COMPLEX SUBUNIT 4"/>
    <property type="match status" value="1"/>
</dbReference>
<feature type="compositionally biased region" description="Polar residues" evidence="1">
    <location>
        <begin position="18"/>
        <end position="27"/>
    </location>
</feature>
<dbReference type="RefSeq" id="XP_009494781.1">
    <property type="nucleotide sequence ID" value="XM_009496506.1"/>
</dbReference>
<protein>
    <submittedName>
        <fullName evidence="4">Uncharacterized protein</fullName>
    </submittedName>
</protein>
<sequence length="1980" mass="216692">MSLVRAPPASSVLPEPTDVSQLPGSQPPASRVDIYNFNLPLDHDRLEAEAEERFRAIVGLLAEAALAPSSRSIGAACRSVNQYLNLKYLISPTERARIITLLHEVLVYPGLDSATQSAVATLLLRLLKKSSSLAPGLLQPLRLVLPWRPLFEHLRRSFFPPTRVAYHLASEKHLKRILDYLSVARLYFDSADTDEIKEMALSMFSPDSAQFCLGLGFFSRFVPIRNAPASQVLGWLARVPELWNLVANMPSWDATWIDLVGWVAQEHTVGGIILDPETVSLATDPIRQQLHAFEPQLLATAISLFSVPVGSRAAGIGGGRLVDVFSWSSANDSLQPSDQAAFFSLAHYFAFSLGPDPAVDPSARSLEELFRALEPFMHPSNTGRWSARVMMFAASLVYYLGLRIRIETRPMPGSRRLTPHMRLSQATLEFVCRLVQPMMLLQLFSKDSYCVRDSIMTMSKLCTMCPEIALPPFLETIATALDSVLEAHRTYSALYALIHVAPVLVNRAGHTSRLGVFAEPGPPGPDGQPTASTKPLPFNWRPRPYFQGPGQVFDLLHAVLPGIDMNDPSKTFRSLYFVYVVLLFMPIVNSSATSSTESAPQYTESVFEGPVNQSSLAEEQVDLLIEADRVVRDATGPGVLGEWCHSFLEQVFRLLDNLPEDSSKGINVESSVVSMVVISTGQFFRQLSPEYFAQALRQFVAYIGNSSAPLGARNAVGMICSSLTWANPEAAMRALVPLCLARIRDEVNSLPVVSSLRGSGPGASSASLGEVSEASDLQLQWYLNILYHLFHRTDPGTILLFKEELREAIELCLVTTRRGSYKMTCKLVRHLLAALTATGTLAELRSVTPDLWAAQNLADIAPNLWGDSFASIGLPTDYQSTDTMDDPRPLFDVASLHLDVKLTWRTPTPESLDWACTLMTELIEPRAEHLKSLLEQPVLNWQEITRQLIFLRHAVLGLPLQDISYRDIVEAFARGDLDDESPPGPGDPALSFADDDAAACDEEEGEDGDSGAGSGDGSDVEADSVDELTPDMTSPHMRYLRRAPLLIPEAIPPGHEFLPKMRALHEGLVALGARLIETTESRQDFNIKAYKYFCKLLAALICLCSPRRLILDWSVLSPRLSKTGLSLKIGDSKIRNRSNFGANNITALKGGLYTIKKTGMLSFCLRSWKFQARFMNYFSSARFDEKLSVQNLSVELFNNFNESFYFISLGVAPTSRGLALAQKLQLDFEGKATPVPAKQHSFEADRRVYQNLVSSLSECLVGPVNWNTQNNAAESLAMCVRADATFGNNLSDWFYRALSSDHPSARSLAIDLVSLVLYSAKPHARQPLPVVDDIRVLVDPLALSAEEIQALPAKFELDLSSHLKTDACHAELTRRFIAQSTTSTELFVDTLSHGWLRWPKRVRVYNGTHSRESVSTHSNLAALAALVNAPNFWDDLLGLLQIGRTFDDEDDGGAGAGSGTTAAGEANFDSAVYVLLKSLFRHFGLSAWLGALGPLRRLAVQTNDRAAQSLSCELVAGVLRGSRAWGTADRETLRRTLRPLLAKVFDSLNHDNVADWGSAISYGMSHQDPRRVRWLIDLILSEKLQTTRRYSFSEARKVQLQLNLFSAMAWRLVRFAAPTAKALLPHMAHPYRQCRDQLGSIMHILQNVCIIPSLPREEWVRFEVGSIMARALEHLRQLIPSASAPGTPMVLALDAPGATDDVDAAAAAAAAGATDTAAVCARLNNDTLAGVGSLTDGDPDSILLVVADEAFFPSAEAAAQATILLDRDVDMTDGLEEDEEDVDGGPEAADGAMDIESGDEAGTDSEADDGHHGVDEEDDAGDDDDDEDDGDDGDEEGHGATSEADAEVEADAEAALDAGFSGGAGSRSLSSLVRHPGSPSHSDPYHWLAKTSLIYAFSGMNLLTARGVIPTLLELLPSFLNLLEDQDRETQVNEHSAVLTDLSPLSPYRIRILPAPLTLSAKMLAEPEEQLTTSGRRPSR</sequence>
<dbReference type="OMA" id="GCQHNEK"/>
<evidence type="ECO:0000313" key="4">
    <source>
        <dbReference type="EMBL" id="KCV70265.1"/>
    </source>
</evidence>